<evidence type="ECO:0000313" key="3">
    <source>
        <dbReference type="Proteomes" id="UP000195667"/>
    </source>
</evidence>
<accession>A0A1R4GYY6</accession>
<dbReference type="Proteomes" id="UP000195667">
    <property type="component" value="Unassembled WGS sequence"/>
</dbReference>
<proteinExistence type="predicted"/>
<name>A0A1R4GYY6_9GAMM</name>
<sequence length="134" mass="15169">MVENKLLVLGIFCIVLAIIGRGFSVFSASVPVINSVKRQILLVLLGLILISPVVNPNALKQLKCNHYARVAIEQNKTNLKVQCKLSGNQWHDDYHKHYAWCLNQPIPHPKYAIDARKNALATCALKQNRSDWHF</sequence>
<keyword evidence="3" id="KW-1185">Reference proteome</keyword>
<dbReference type="AlphaFoldDB" id="A0A1R4GYY6"/>
<reference evidence="3" key="1">
    <citation type="submission" date="2017-02" db="EMBL/GenBank/DDBJ databases">
        <authorList>
            <person name="Daims H."/>
        </authorList>
    </citation>
    <scope>NUCLEOTIDE SEQUENCE [LARGE SCALE GENOMIC DNA]</scope>
</reference>
<dbReference type="RefSeq" id="WP_087142029.1">
    <property type="nucleotide sequence ID" value="NZ_FUKI01000002.1"/>
</dbReference>
<feature type="transmembrane region" description="Helical" evidence="1">
    <location>
        <begin position="6"/>
        <end position="28"/>
    </location>
</feature>
<dbReference type="OrthoDB" id="5768249at2"/>
<keyword evidence="1" id="KW-1133">Transmembrane helix</keyword>
<evidence type="ECO:0000256" key="1">
    <source>
        <dbReference type="SAM" id="Phobius"/>
    </source>
</evidence>
<dbReference type="EMBL" id="FUKI01000002">
    <property type="protein sequence ID" value="SJM89206.1"/>
    <property type="molecule type" value="Genomic_DNA"/>
</dbReference>
<evidence type="ECO:0000313" key="2">
    <source>
        <dbReference type="EMBL" id="SJM89206.1"/>
    </source>
</evidence>
<feature type="transmembrane region" description="Helical" evidence="1">
    <location>
        <begin position="40"/>
        <end position="59"/>
    </location>
</feature>
<gene>
    <name evidence="2" type="ORF">CRENPOLYSF1_100070</name>
</gene>
<keyword evidence="1" id="KW-0472">Membrane</keyword>
<protein>
    <submittedName>
        <fullName evidence="2">Uncharacterized protein</fullName>
    </submittedName>
</protein>
<keyword evidence="1" id="KW-0812">Transmembrane</keyword>
<organism evidence="2 3">
    <name type="scientific">Crenothrix polyspora</name>
    <dbReference type="NCBI Taxonomy" id="360316"/>
    <lineage>
        <taxon>Bacteria</taxon>
        <taxon>Pseudomonadati</taxon>
        <taxon>Pseudomonadota</taxon>
        <taxon>Gammaproteobacteria</taxon>
        <taxon>Methylococcales</taxon>
        <taxon>Crenotrichaceae</taxon>
        <taxon>Crenothrix</taxon>
    </lineage>
</organism>